<proteinExistence type="predicted"/>
<dbReference type="Proteomes" id="UP000244069">
    <property type="component" value="Unassembled WGS sequence"/>
</dbReference>
<name>A0A2T6ABH1_9RHOB</name>
<evidence type="ECO:0000313" key="3">
    <source>
        <dbReference type="Proteomes" id="UP000244069"/>
    </source>
</evidence>
<dbReference type="AlphaFoldDB" id="A0A2T6ABH1"/>
<feature type="signal peptide" evidence="1">
    <location>
        <begin position="1"/>
        <end position="18"/>
    </location>
</feature>
<keyword evidence="3" id="KW-1185">Reference proteome</keyword>
<gene>
    <name evidence="2" type="ORF">C8N44_1316</name>
</gene>
<evidence type="ECO:0000313" key="2">
    <source>
        <dbReference type="EMBL" id="PTX41165.1"/>
    </source>
</evidence>
<dbReference type="InterPro" id="IPR019225">
    <property type="entry name" value="DUF2155"/>
</dbReference>
<feature type="chain" id="PRO_5015407595" evidence="1">
    <location>
        <begin position="19"/>
        <end position="158"/>
    </location>
</feature>
<organism evidence="2 3">
    <name type="scientific">Allosediminivita pacifica</name>
    <dbReference type="NCBI Taxonomy" id="1267769"/>
    <lineage>
        <taxon>Bacteria</taxon>
        <taxon>Pseudomonadati</taxon>
        <taxon>Pseudomonadota</taxon>
        <taxon>Alphaproteobacteria</taxon>
        <taxon>Rhodobacterales</taxon>
        <taxon>Paracoccaceae</taxon>
        <taxon>Allosediminivita</taxon>
    </lineage>
</organism>
<reference evidence="2 3" key="1">
    <citation type="submission" date="2018-04" db="EMBL/GenBank/DDBJ databases">
        <title>Genomic Encyclopedia of Archaeal and Bacterial Type Strains, Phase II (KMG-II): from individual species to whole genera.</title>
        <authorList>
            <person name="Goeker M."/>
        </authorList>
    </citation>
    <scope>NUCLEOTIDE SEQUENCE [LARGE SCALE GENOMIC DNA]</scope>
    <source>
        <strain evidence="2 3">DSM 29329</strain>
    </source>
</reference>
<evidence type="ECO:0000256" key="1">
    <source>
        <dbReference type="SAM" id="SignalP"/>
    </source>
</evidence>
<comment type="caution">
    <text evidence="2">The sequence shown here is derived from an EMBL/GenBank/DDBJ whole genome shotgun (WGS) entry which is preliminary data.</text>
</comment>
<keyword evidence="1" id="KW-0732">Signal</keyword>
<dbReference type="Pfam" id="PF09923">
    <property type="entry name" value="DUF2155"/>
    <property type="match status" value="1"/>
</dbReference>
<sequence>MRWMAMALLCALPVGALAQGEVEVIPLDPAPEQEQQAPQEQWVPTEDALRNRPPAGQREQVTSGTGAVLRALDKLNAKVNDVTLETGSHATTGRIDIELSDCRYPTGDPSGNAYAFLTVREAGVPEPVFRGWMVAASPALNPMDHPRYDVWVLRCTTS</sequence>
<protein>
    <submittedName>
        <fullName evidence="2">Uncharacterized protein DUF2155</fullName>
    </submittedName>
</protein>
<dbReference type="EMBL" id="QBKN01000031">
    <property type="protein sequence ID" value="PTX41165.1"/>
    <property type="molecule type" value="Genomic_DNA"/>
</dbReference>
<accession>A0A2T6ABH1</accession>